<dbReference type="Proteomes" id="UP000554342">
    <property type="component" value="Unassembled WGS sequence"/>
</dbReference>
<gene>
    <name evidence="1" type="ORF">FHR23_002086</name>
</gene>
<reference evidence="1 2" key="1">
    <citation type="submission" date="2020-08" db="EMBL/GenBank/DDBJ databases">
        <title>Genomic Encyclopedia of Type Strains, Phase IV (KMG-IV): sequencing the most valuable type-strain genomes for metagenomic binning, comparative biology and taxonomic classification.</title>
        <authorList>
            <person name="Goeker M."/>
        </authorList>
    </citation>
    <scope>NUCLEOTIDE SEQUENCE [LARGE SCALE GENOMIC DNA]</scope>
    <source>
        <strain evidence="1 2">DSM 27203</strain>
    </source>
</reference>
<organism evidence="1 2">
    <name type="scientific">Stakelama sediminis</name>
    <dbReference type="NCBI Taxonomy" id="463200"/>
    <lineage>
        <taxon>Bacteria</taxon>
        <taxon>Pseudomonadati</taxon>
        <taxon>Pseudomonadota</taxon>
        <taxon>Alphaproteobacteria</taxon>
        <taxon>Sphingomonadales</taxon>
        <taxon>Sphingomonadaceae</taxon>
        <taxon>Stakelama</taxon>
    </lineage>
</organism>
<name>A0A840YZL9_9SPHN</name>
<proteinExistence type="predicted"/>
<protein>
    <submittedName>
        <fullName evidence="1">Uncharacterized metal-binding protein YceD (DUF177 family)</fullName>
    </submittedName>
</protein>
<keyword evidence="2" id="KW-1185">Reference proteome</keyword>
<accession>A0A840YZL9</accession>
<dbReference type="AlphaFoldDB" id="A0A840YZL9"/>
<sequence length="176" mass="19312">MTVAEFSRPHRLDRIGGVQGEQHIVADQDERERLARRFGLPALDRLEARYHLTQEGKDVVRATGHVSAALAQPCIATGEPVPERIEEDFRLRFVPEPGMAEEEEVELDEADCDTVFHDGQAIDMGEAAAETMALALNPFPRSDHADSVLRDAGVLSEEEAGPFGALSGLRDKLQGK</sequence>
<evidence type="ECO:0000313" key="1">
    <source>
        <dbReference type="EMBL" id="MBB5719148.1"/>
    </source>
</evidence>
<dbReference type="Pfam" id="PF02620">
    <property type="entry name" value="YceD"/>
    <property type="match status" value="1"/>
</dbReference>
<evidence type="ECO:0000313" key="2">
    <source>
        <dbReference type="Proteomes" id="UP000554342"/>
    </source>
</evidence>
<dbReference type="InterPro" id="IPR003772">
    <property type="entry name" value="YceD"/>
</dbReference>
<comment type="caution">
    <text evidence="1">The sequence shown here is derived from an EMBL/GenBank/DDBJ whole genome shotgun (WGS) entry which is preliminary data.</text>
</comment>
<dbReference type="EMBL" id="JACIJI010000003">
    <property type="protein sequence ID" value="MBB5719148.1"/>
    <property type="molecule type" value="Genomic_DNA"/>
</dbReference>
<dbReference type="RefSeq" id="WP_184003605.1">
    <property type="nucleotide sequence ID" value="NZ_BAABIF010000012.1"/>
</dbReference>